<dbReference type="GO" id="GO:0004722">
    <property type="term" value="F:protein serine/threonine phosphatase activity"/>
    <property type="evidence" value="ECO:0007669"/>
    <property type="project" value="InterPro"/>
</dbReference>
<dbReference type="Gene3D" id="3.60.40.10">
    <property type="entry name" value="PPM-type phosphatase domain"/>
    <property type="match status" value="1"/>
</dbReference>
<dbReference type="FunFam" id="3.60.40.10:FF:000070">
    <property type="entry name" value="Protein phosphatase domain containing protein"/>
    <property type="match status" value="1"/>
</dbReference>
<dbReference type="InterPro" id="IPR001932">
    <property type="entry name" value="PPM-type_phosphatase-like_dom"/>
</dbReference>
<dbReference type="VEuPathDB" id="AmoebaDB:KM1_005070"/>
<dbReference type="AlphaFoldDB" id="A0A175JFI6"/>
<comment type="caution">
    <text evidence="2">The sequence shown here is derived from an EMBL/GenBank/DDBJ whole genome shotgun (WGS) entry which is preliminary data.</text>
</comment>
<dbReference type="VEuPathDB" id="AmoebaDB:EHI7A_137190"/>
<evidence type="ECO:0000313" key="3">
    <source>
        <dbReference type="Proteomes" id="UP000078387"/>
    </source>
</evidence>
<dbReference type="Proteomes" id="UP000078387">
    <property type="component" value="Unassembled WGS sequence"/>
</dbReference>
<dbReference type="SMART" id="SM00332">
    <property type="entry name" value="PP2Cc"/>
    <property type="match status" value="1"/>
</dbReference>
<dbReference type="SUPFAM" id="SSF81606">
    <property type="entry name" value="PP2C-like"/>
    <property type="match status" value="1"/>
</dbReference>
<dbReference type="CDD" id="cd00143">
    <property type="entry name" value="PP2Cc"/>
    <property type="match status" value="1"/>
</dbReference>
<name>A0A175JFI6_ENTHI</name>
<evidence type="ECO:0000313" key="2">
    <source>
        <dbReference type="EMBL" id="GAT92325.1"/>
    </source>
</evidence>
<reference evidence="2 3" key="1">
    <citation type="submission" date="2016-05" db="EMBL/GenBank/DDBJ databases">
        <title>First whole genome sequencing of Entamoeba histolytica HM1:IMSS-clone-6.</title>
        <authorList>
            <person name="Mukherjee Avik.K."/>
            <person name="Izumyama S."/>
            <person name="Nakada-Tsukui K."/>
            <person name="Nozaki T."/>
        </authorList>
    </citation>
    <scope>NUCLEOTIDE SEQUENCE [LARGE SCALE GENOMIC DNA]</scope>
    <source>
        <strain evidence="2 3">HM1:IMSS clone 6</strain>
    </source>
</reference>
<proteinExistence type="predicted"/>
<protein>
    <submittedName>
        <fullName evidence="2">Protein phosphatase domain-containing protein</fullName>
    </submittedName>
</protein>
<dbReference type="VEuPathDB" id="AmoebaDB:EHI5A_006160"/>
<dbReference type="VEuPathDB" id="AmoebaDB:EHI8A_152530"/>
<evidence type="ECO:0000259" key="1">
    <source>
        <dbReference type="PROSITE" id="PS51746"/>
    </source>
</evidence>
<dbReference type="PANTHER" id="PTHR47992">
    <property type="entry name" value="PROTEIN PHOSPHATASE"/>
    <property type="match status" value="1"/>
</dbReference>
<dbReference type="Pfam" id="PF00481">
    <property type="entry name" value="PP2C"/>
    <property type="match status" value="1"/>
</dbReference>
<dbReference type="VEuPathDB" id="AmoebaDB:EHI8A_091610"/>
<dbReference type="VEuPathDB" id="AmoebaDB:KM1_228980"/>
<dbReference type="InterPro" id="IPR015655">
    <property type="entry name" value="PP2C"/>
</dbReference>
<gene>
    <name evidence="2" type="ORF">CL6EHI_023140</name>
</gene>
<dbReference type="InterPro" id="IPR036457">
    <property type="entry name" value="PPM-type-like_dom_sf"/>
</dbReference>
<dbReference type="PROSITE" id="PS51746">
    <property type="entry name" value="PPM_2"/>
    <property type="match status" value="1"/>
</dbReference>
<dbReference type="eggNOG" id="KOG0698">
    <property type="taxonomic scope" value="Eukaryota"/>
</dbReference>
<accession>A0A175JFI6</accession>
<feature type="domain" description="PPM-type phosphatase" evidence="1">
    <location>
        <begin position="673"/>
        <end position="943"/>
    </location>
</feature>
<organism evidence="2 3">
    <name type="scientific">Entamoeba histolytica</name>
    <dbReference type="NCBI Taxonomy" id="5759"/>
    <lineage>
        <taxon>Eukaryota</taxon>
        <taxon>Amoebozoa</taxon>
        <taxon>Evosea</taxon>
        <taxon>Archamoebae</taxon>
        <taxon>Mastigamoebida</taxon>
        <taxon>Entamoebidae</taxon>
        <taxon>Entamoeba</taxon>
    </lineage>
</organism>
<dbReference type="EMBL" id="BDEQ01000001">
    <property type="protein sequence ID" value="GAT92325.1"/>
    <property type="molecule type" value="Genomic_DNA"/>
</dbReference>
<dbReference type="VEuPathDB" id="AmoebaDB:EHI8A_062340"/>
<sequence length="947" mass="108225">MTSTIRLPKKMSVYYSQFNDILFSEEKKQLNEMEMWLEVQKYLGQCQLVAINCLDVSISSTLTIWNCQITVTLSNDFPHLFVIFPKSFGFYINSQPNQIVFDYFNFALIALQSTDHCFTLKFTSFTEFSFNDCPSLVITLPLIENDHKMTNINLSITSNNVMSIHPRFSSFFEISEVSNSLEHSVYLKSTQGMLFQNSSFLVILSSLPDSSILCDEGKSSFLMNSSTSLLPIVSDRVSYFCGYMTTYLSLNEKVPSSCLIFINMKSQNIINEILSSISKTLSHCKVITVIRINNNDIVIKDQFERLPSCMSDHTIIPVPSQSLLELIKTYKNEEKEIEVIIATDEVKFQTEIFPLIREGHSITLLCTEEEGKMQNDINLYHGLDCSVIHHELNESFLQKIFERIRQKEKLTNIKYNENAIAIQNAPKSFVKTRKSLMFMCPAMEINEIMLGNKIPERSPISCVEAVLYLFHQMKQWSVCVPKLNAKTMIREEVVKRRCIRQKTTETRRGGRCVATQLTRGCRDQLKEQGVYNSSLCERTKEMSDTQREKTKAKTAPRRGLVRMDGVIGLTREDKIKKFQNVIQKTQSDVLGLDSIKLVDVKDRIVNGYLKKYQGKCIPMSFNDDVQRIMESQKWEEIGELKEGNVFVSTNKIDELLNNVEIKDCERKGERKVWFSRSSSIGPKKRMEDFDVFVEDMKMLSNKTSESIAFFGVFDGHLGTSTADYCSFKIYNEIIRHKEFPNNLKRVVCDAIYSVENGFKPLAEKLSANAGTTAAIALITERNIITANVGDTEIVLCRKGMEPEVLSTRHIPKEENEKKRIEEAGGKVYNNNGWRVEGLLGVSRSIGDEPLKTCVTCEPSIFEKELKGDEEFLVIASDGFWDVFSYENATAIIRSFLEKEQFVSGVDEDGICLPKNLKDMARYLVDVAIKRKTLDNVTVSICFFNNHC</sequence>
<dbReference type="VEuPathDB" id="AmoebaDB:EHI7A_060020"/>
<dbReference type="VEuPathDB" id="AmoebaDB:EHI_023140"/>